<dbReference type="AlphaFoldDB" id="A0A9D4JQQ5"/>
<dbReference type="EMBL" id="JAIWYP010000005">
    <property type="protein sequence ID" value="KAH3817368.1"/>
    <property type="molecule type" value="Genomic_DNA"/>
</dbReference>
<dbReference type="Proteomes" id="UP000828390">
    <property type="component" value="Unassembled WGS sequence"/>
</dbReference>
<organism evidence="2 3">
    <name type="scientific">Dreissena polymorpha</name>
    <name type="common">Zebra mussel</name>
    <name type="synonym">Mytilus polymorpha</name>
    <dbReference type="NCBI Taxonomy" id="45954"/>
    <lineage>
        <taxon>Eukaryota</taxon>
        <taxon>Metazoa</taxon>
        <taxon>Spiralia</taxon>
        <taxon>Lophotrochozoa</taxon>
        <taxon>Mollusca</taxon>
        <taxon>Bivalvia</taxon>
        <taxon>Autobranchia</taxon>
        <taxon>Heteroconchia</taxon>
        <taxon>Euheterodonta</taxon>
        <taxon>Imparidentia</taxon>
        <taxon>Neoheterodontei</taxon>
        <taxon>Myida</taxon>
        <taxon>Dreissenoidea</taxon>
        <taxon>Dreissenidae</taxon>
        <taxon>Dreissena</taxon>
    </lineage>
</organism>
<name>A0A9D4JQQ5_DREPO</name>
<accession>A0A9D4JQQ5</accession>
<keyword evidence="3" id="KW-1185">Reference proteome</keyword>
<comment type="caution">
    <text evidence="2">The sequence shown here is derived from an EMBL/GenBank/DDBJ whole genome shotgun (WGS) entry which is preliminary data.</text>
</comment>
<reference evidence="2" key="2">
    <citation type="submission" date="2020-11" db="EMBL/GenBank/DDBJ databases">
        <authorList>
            <person name="McCartney M.A."/>
            <person name="Auch B."/>
            <person name="Kono T."/>
            <person name="Mallez S."/>
            <person name="Becker A."/>
            <person name="Gohl D.M."/>
            <person name="Silverstein K.A.T."/>
            <person name="Koren S."/>
            <person name="Bechman K.B."/>
            <person name="Herman A."/>
            <person name="Abrahante J.E."/>
            <person name="Garbe J."/>
        </authorList>
    </citation>
    <scope>NUCLEOTIDE SEQUENCE</scope>
    <source>
        <strain evidence="2">Duluth1</strain>
        <tissue evidence="2">Whole animal</tissue>
    </source>
</reference>
<evidence type="ECO:0000313" key="3">
    <source>
        <dbReference type="Proteomes" id="UP000828390"/>
    </source>
</evidence>
<proteinExistence type="predicted"/>
<protein>
    <submittedName>
        <fullName evidence="2">Uncharacterized protein</fullName>
    </submittedName>
</protein>
<reference evidence="2" key="1">
    <citation type="journal article" date="2019" name="bioRxiv">
        <title>The Genome of the Zebra Mussel, Dreissena polymorpha: A Resource for Invasive Species Research.</title>
        <authorList>
            <person name="McCartney M.A."/>
            <person name="Auch B."/>
            <person name="Kono T."/>
            <person name="Mallez S."/>
            <person name="Zhang Y."/>
            <person name="Obille A."/>
            <person name="Becker A."/>
            <person name="Abrahante J.E."/>
            <person name="Garbe J."/>
            <person name="Badalamenti J.P."/>
            <person name="Herman A."/>
            <person name="Mangelson H."/>
            <person name="Liachko I."/>
            <person name="Sullivan S."/>
            <person name="Sone E.D."/>
            <person name="Koren S."/>
            <person name="Silverstein K.A.T."/>
            <person name="Beckman K.B."/>
            <person name="Gohl D.M."/>
        </authorList>
    </citation>
    <scope>NUCLEOTIDE SEQUENCE</scope>
    <source>
        <strain evidence="2">Duluth1</strain>
        <tissue evidence="2">Whole animal</tissue>
    </source>
</reference>
<evidence type="ECO:0000313" key="2">
    <source>
        <dbReference type="EMBL" id="KAH3817368.1"/>
    </source>
</evidence>
<feature type="region of interest" description="Disordered" evidence="1">
    <location>
        <begin position="53"/>
        <end position="82"/>
    </location>
</feature>
<gene>
    <name evidence="2" type="ORF">DPMN_118902</name>
</gene>
<evidence type="ECO:0000256" key="1">
    <source>
        <dbReference type="SAM" id="MobiDB-lite"/>
    </source>
</evidence>
<sequence>MAGRLPEKYIDQLESLIETGPKIFNLLYKIHRDGCNAITFHHKWAAEENSITTATTNTTNKTNTANTANTTSTTNTTMEKYS</sequence>